<sequence>MTDTAANAAADTAAARISAALHTAVTTPGDRAAAWHVAELIAADWSDRPLTATAADGYTDADLDTAAADLGHPLPAALREALKLFGRRDDLTRNQDPLATPKDLEIYEGALTFRDENQGVCTWGVLLADLHQEDPPTYLRPDLADKAEEKWLPWTDKLSLALVEALITETIIGDDEDLTAAWQPRPGDGRPEETGLTALPCIQPDWYKTAWYVGDDILAHVADGAWISVRARSPEALLTYTLTPHN</sequence>
<name>C7Q5Z0_CATAD</name>
<accession>C7Q5Z0</accession>
<proteinExistence type="predicted"/>
<dbReference type="InParanoid" id="C7Q5Z0"/>
<evidence type="ECO:0000313" key="2">
    <source>
        <dbReference type="Proteomes" id="UP000000851"/>
    </source>
</evidence>
<dbReference type="OrthoDB" id="3698952at2"/>
<gene>
    <name evidence="1" type="ordered locus">Caci_1161</name>
</gene>
<dbReference type="eggNOG" id="ENOG5032X4A">
    <property type="taxonomic scope" value="Bacteria"/>
</dbReference>
<reference evidence="1 2" key="1">
    <citation type="journal article" date="2009" name="Stand. Genomic Sci.">
        <title>Complete genome sequence of Catenulispora acidiphila type strain (ID 139908).</title>
        <authorList>
            <person name="Copeland A."/>
            <person name="Lapidus A."/>
            <person name="Glavina Del Rio T."/>
            <person name="Nolan M."/>
            <person name="Lucas S."/>
            <person name="Chen F."/>
            <person name="Tice H."/>
            <person name="Cheng J.F."/>
            <person name="Bruce D."/>
            <person name="Goodwin L."/>
            <person name="Pitluck S."/>
            <person name="Mikhailova N."/>
            <person name="Pati A."/>
            <person name="Ivanova N."/>
            <person name="Mavromatis K."/>
            <person name="Chen A."/>
            <person name="Palaniappan K."/>
            <person name="Chain P."/>
            <person name="Land M."/>
            <person name="Hauser L."/>
            <person name="Chang Y.J."/>
            <person name="Jeffries C.D."/>
            <person name="Chertkov O."/>
            <person name="Brettin T."/>
            <person name="Detter J.C."/>
            <person name="Han C."/>
            <person name="Ali Z."/>
            <person name="Tindall B.J."/>
            <person name="Goker M."/>
            <person name="Bristow J."/>
            <person name="Eisen J.A."/>
            <person name="Markowitz V."/>
            <person name="Hugenholtz P."/>
            <person name="Kyrpides N.C."/>
            <person name="Klenk H.P."/>
        </authorList>
    </citation>
    <scope>NUCLEOTIDE SEQUENCE [LARGE SCALE GENOMIC DNA]</scope>
    <source>
        <strain evidence="2">DSM 44928 / JCM 14897 / NBRC 102108 / NRRL B-24433 / ID139908</strain>
    </source>
</reference>
<dbReference type="EMBL" id="CP001700">
    <property type="protein sequence ID" value="ACU70087.1"/>
    <property type="molecule type" value="Genomic_DNA"/>
</dbReference>
<protein>
    <recommendedName>
        <fullName evidence="3">Knr4/Smi1-like domain-containing protein</fullName>
    </recommendedName>
</protein>
<dbReference type="STRING" id="479433.Caci_1161"/>
<dbReference type="AlphaFoldDB" id="C7Q5Z0"/>
<keyword evidence="2" id="KW-1185">Reference proteome</keyword>
<dbReference type="HOGENOM" id="CLU_1160583_0_0_11"/>
<dbReference type="KEGG" id="cai:Caci_1161"/>
<evidence type="ECO:0008006" key="3">
    <source>
        <dbReference type="Google" id="ProtNLM"/>
    </source>
</evidence>
<dbReference type="RefSeq" id="WP_012785381.1">
    <property type="nucleotide sequence ID" value="NC_013131.1"/>
</dbReference>
<dbReference type="Proteomes" id="UP000000851">
    <property type="component" value="Chromosome"/>
</dbReference>
<evidence type="ECO:0000313" key="1">
    <source>
        <dbReference type="EMBL" id="ACU70087.1"/>
    </source>
</evidence>
<organism evidence="1 2">
    <name type="scientific">Catenulispora acidiphila (strain DSM 44928 / JCM 14897 / NBRC 102108 / NRRL B-24433 / ID139908)</name>
    <dbReference type="NCBI Taxonomy" id="479433"/>
    <lineage>
        <taxon>Bacteria</taxon>
        <taxon>Bacillati</taxon>
        <taxon>Actinomycetota</taxon>
        <taxon>Actinomycetes</taxon>
        <taxon>Catenulisporales</taxon>
        <taxon>Catenulisporaceae</taxon>
        <taxon>Catenulispora</taxon>
    </lineage>
</organism>